<dbReference type="InterPro" id="IPR011712">
    <property type="entry name" value="Sig_transdc_His_kin_sub3_dim/P"/>
</dbReference>
<dbReference type="Gene3D" id="1.20.5.1930">
    <property type="match status" value="1"/>
</dbReference>
<dbReference type="EMBL" id="CAKMMF010000019">
    <property type="protein sequence ID" value="CAH1211822.1"/>
    <property type="molecule type" value="Genomic_DNA"/>
</dbReference>
<dbReference type="EC" id="2.7.13.3" evidence="2"/>
<feature type="domain" description="Signal transduction histidine kinase subgroup 3 dimerisation and phosphoacceptor" evidence="11">
    <location>
        <begin position="81"/>
        <end position="143"/>
    </location>
</feature>
<dbReference type="InterPro" id="IPR036890">
    <property type="entry name" value="HATPase_C_sf"/>
</dbReference>
<keyword evidence="3" id="KW-0597">Phosphoprotein</keyword>
<evidence type="ECO:0000256" key="2">
    <source>
        <dbReference type="ARBA" id="ARBA00012438"/>
    </source>
</evidence>
<dbReference type="PANTHER" id="PTHR24421">
    <property type="entry name" value="NITRATE/NITRITE SENSOR PROTEIN NARX-RELATED"/>
    <property type="match status" value="1"/>
</dbReference>
<dbReference type="Proteomes" id="UP000838686">
    <property type="component" value="Unassembled WGS sequence"/>
</dbReference>
<name>A0ABM9CEV4_9BACL</name>
<feature type="transmembrane region" description="Helical" evidence="10">
    <location>
        <begin position="7"/>
        <end position="25"/>
    </location>
</feature>
<protein>
    <recommendedName>
        <fullName evidence="2">histidine kinase</fullName>
        <ecNumber evidence="2">2.7.13.3</ecNumber>
    </recommendedName>
</protein>
<keyword evidence="5" id="KW-0547">Nucleotide-binding</keyword>
<comment type="catalytic activity">
    <reaction evidence="1">
        <text>ATP + protein L-histidine = ADP + protein N-phospho-L-histidine.</text>
        <dbReference type="EC" id="2.7.13.3"/>
    </reaction>
</comment>
<keyword evidence="8" id="KW-0902">Two-component regulatory system</keyword>
<gene>
    <name evidence="12" type="ORF">PAECIP111893_03478</name>
</gene>
<evidence type="ECO:0000256" key="4">
    <source>
        <dbReference type="ARBA" id="ARBA00022679"/>
    </source>
</evidence>
<evidence type="ECO:0000256" key="1">
    <source>
        <dbReference type="ARBA" id="ARBA00000085"/>
    </source>
</evidence>
<evidence type="ECO:0000256" key="6">
    <source>
        <dbReference type="ARBA" id="ARBA00022777"/>
    </source>
</evidence>
<keyword evidence="10" id="KW-0472">Membrane</keyword>
<keyword evidence="7" id="KW-0067">ATP-binding</keyword>
<keyword evidence="6" id="KW-0418">Kinase</keyword>
<comment type="caution">
    <text evidence="12">The sequence shown here is derived from an EMBL/GenBank/DDBJ whole genome shotgun (WGS) entry which is preliminary data.</text>
</comment>
<accession>A0ABM9CEV4</accession>
<feature type="region of interest" description="Disordered" evidence="9">
    <location>
        <begin position="267"/>
        <end position="324"/>
    </location>
</feature>
<dbReference type="InterPro" id="IPR050482">
    <property type="entry name" value="Sensor_HK_TwoCompSys"/>
</dbReference>
<evidence type="ECO:0000256" key="10">
    <source>
        <dbReference type="SAM" id="Phobius"/>
    </source>
</evidence>
<feature type="transmembrane region" description="Helical" evidence="10">
    <location>
        <begin position="31"/>
        <end position="55"/>
    </location>
</feature>
<evidence type="ECO:0000313" key="12">
    <source>
        <dbReference type="EMBL" id="CAH1211822.1"/>
    </source>
</evidence>
<evidence type="ECO:0000313" key="13">
    <source>
        <dbReference type="Proteomes" id="UP000838686"/>
    </source>
</evidence>
<dbReference type="Pfam" id="PF07730">
    <property type="entry name" value="HisKA_3"/>
    <property type="match status" value="1"/>
</dbReference>
<evidence type="ECO:0000256" key="9">
    <source>
        <dbReference type="SAM" id="MobiDB-lite"/>
    </source>
</evidence>
<reference evidence="12" key="1">
    <citation type="submission" date="2022-01" db="EMBL/GenBank/DDBJ databases">
        <authorList>
            <person name="Criscuolo A."/>
        </authorList>
    </citation>
    <scope>NUCLEOTIDE SEQUENCE</scope>
    <source>
        <strain evidence="12">CIP111893</strain>
    </source>
</reference>
<keyword evidence="10" id="KW-0812">Transmembrane</keyword>
<dbReference type="Gene3D" id="3.30.565.10">
    <property type="entry name" value="Histidine kinase-like ATPase, C-terminal domain"/>
    <property type="match status" value="1"/>
</dbReference>
<feature type="compositionally biased region" description="Basic and acidic residues" evidence="9">
    <location>
        <begin position="267"/>
        <end position="312"/>
    </location>
</feature>
<dbReference type="PANTHER" id="PTHR24421:SF10">
    <property type="entry name" value="NITRATE_NITRITE SENSOR PROTEIN NARQ"/>
    <property type="match status" value="1"/>
</dbReference>
<organism evidence="12 13">
    <name type="scientific">Paenibacillus plantiphilus</name>
    <dbReference type="NCBI Taxonomy" id="2905650"/>
    <lineage>
        <taxon>Bacteria</taxon>
        <taxon>Bacillati</taxon>
        <taxon>Bacillota</taxon>
        <taxon>Bacilli</taxon>
        <taxon>Bacillales</taxon>
        <taxon>Paenibacillaceae</taxon>
        <taxon>Paenibacillus</taxon>
    </lineage>
</organism>
<proteinExistence type="predicted"/>
<evidence type="ECO:0000256" key="5">
    <source>
        <dbReference type="ARBA" id="ARBA00022741"/>
    </source>
</evidence>
<dbReference type="SUPFAM" id="SSF55874">
    <property type="entry name" value="ATPase domain of HSP90 chaperone/DNA topoisomerase II/histidine kinase"/>
    <property type="match status" value="1"/>
</dbReference>
<evidence type="ECO:0000256" key="8">
    <source>
        <dbReference type="ARBA" id="ARBA00023012"/>
    </source>
</evidence>
<dbReference type="RefSeq" id="WP_236343816.1">
    <property type="nucleotide sequence ID" value="NZ_CAKMMF010000019.1"/>
</dbReference>
<sequence>MPSYQRIKWLILVIPTVTLAIWEYVRHAFLLPIISMDLGNVLAPILVFVITITLVRKLFRRMEEVADSLHQEQTEKAAFMEREQLARELHDGISQSLFLLSVKLDKLEQAKDHGDVQKTTDEIRSTVRHVYDDVRQSIASLQSDPSKTEVQWMQSVKRMAEELELGGLSVVIDWRLSDSQLTAKEKVELLAIVRESMLNVQKHANAARLTVRAVPQPEGKGFRCTIEDDGEGAEMSELLAKGRYGVRMMQGRAQAMGWSLHIGKLSEGERGKLDDSGQGKRDESEQGKSGESGQGERVESEQGKRIDSEQGKRNGMIVEVVKEA</sequence>
<evidence type="ECO:0000259" key="11">
    <source>
        <dbReference type="Pfam" id="PF07730"/>
    </source>
</evidence>
<keyword evidence="4" id="KW-0808">Transferase</keyword>
<keyword evidence="13" id="KW-1185">Reference proteome</keyword>
<evidence type="ECO:0000256" key="3">
    <source>
        <dbReference type="ARBA" id="ARBA00022553"/>
    </source>
</evidence>
<evidence type="ECO:0000256" key="7">
    <source>
        <dbReference type="ARBA" id="ARBA00022840"/>
    </source>
</evidence>
<keyword evidence="10" id="KW-1133">Transmembrane helix</keyword>